<reference evidence="2 3" key="2">
    <citation type="submission" date="2018-07" db="EMBL/GenBank/DDBJ databases">
        <title>Pontibacter sp. 2b14 genomic sequence and assembly.</title>
        <authorList>
            <person name="Du Z.-J."/>
        </authorList>
    </citation>
    <scope>NUCLEOTIDE SEQUENCE [LARGE SCALE GENOMIC DNA]</scope>
    <source>
        <strain evidence="2 3">2b14</strain>
    </source>
</reference>
<dbReference type="RefSeq" id="WP_112306165.1">
    <property type="nucleotide sequence ID" value="NZ_QMDV01000003.1"/>
</dbReference>
<dbReference type="AlphaFoldDB" id="A0A364RE64"/>
<accession>A0A364RE64</accession>
<keyword evidence="1" id="KW-0732">Signal</keyword>
<evidence type="ECO:0000313" key="2">
    <source>
        <dbReference type="EMBL" id="RAU82572.1"/>
    </source>
</evidence>
<evidence type="ECO:0000256" key="1">
    <source>
        <dbReference type="SAM" id="SignalP"/>
    </source>
</evidence>
<keyword evidence="3" id="KW-1185">Reference proteome</keyword>
<reference evidence="2 3" key="1">
    <citation type="submission" date="2018-06" db="EMBL/GenBank/DDBJ databases">
        <authorList>
            <person name="Liu Z.-W."/>
        </authorList>
    </citation>
    <scope>NUCLEOTIDE SEQUENCE [LARGE SCALE GENOMIC DNA]</scope>
    <source>
        <strain evidence="2 3">2b14</strain>
    </source>
</reference>
<evidence type="ECO:0000313" key="3">
    <source>
        <dbReference type="Proteomes" id="UP000251692"/>
    </source>
</evidence>
<dbReference type="EMBL" id="QMDV01000003">
    <property type="protein sequence ID" value="RAU82572.1"/>
    <property type="molecule type" value="Genomic_DNA"/>
</dbReference>
<dbReference type="Proteomes" id="UP000251692">
    <property type="component" value="Unassembled WGS sequence"/>
</dbReference>
<gene>
    <name evidence="2" type="ORF">DP923_12450</name>
</gene>
<feature type="chain" id="PRO_5017081939" evidence="1">
    <location>
        <begin position="22"/>
        <end position="148"/>
    </location>
</feature>
<proteinExistence type="predicted"/>
<organism evidence="2 3">
    <name type="scientific">Pontibacter arcticus</name>
    <dbReference type="NCBI Taxonomy" id="2080288"/>
    <lineage>
        <taxon>Bacteria</taxon>
        <taxon>Pseudomonadati</taxon>
        <taxon>Bacteroidota</taxon>
        <taxon>Cytophagia</taxon>
        <taxon>Cytophagales</taxon>
        <taxon>Hymenobacteraceae</taxon>
        <taxon>Pontibacter</taxon>
    </lineage>
</organism>
<name>A0A364RE64_9BACT</name>
<comment type="caution">
    <text evidence="2">The sequence shown here is derived from an EMBL/GenBank/DDBJ whole genome shotgun (WGS) entry which is preliminary data.</text>
</comment>
<dbReference type="OrthoDB" id="675330at2"/>
<feature type="signal peptide" evidence="1">
    <location>
        <begin position="1"/>
        <end position="21"/>
    </location>
</feature>
<sequence>MIRLTILLFLCVFSFSTVASAQGNKNNDRSEKVESAKIAYLTDKMELTAEQAQKFWPVYNEYQNKRRDIVNAYRSGYRQNVEELTEQQARVRINELFQVREKELALEQEYAARYQRIISNRQLIKLYRGERDFTKLLLKRLDESRANN</sequence>
<protein>
    <submittedName>
        <fullName evidence="2">Uncharacterized protein</fullName>
    </submittedName>
</protein>